<dbReference type="InterPro" id="IPR024596">
    <property type="entry name" value="RNApol_su_b/EpuA"/>
</dbReference>
<dbReference type="Pfam" id="PF11772">
    <property type="entry name" value="EpuA"/>
    <property type="match status" value="1"/>
</dbReference>
<keyword evidence="6" id="KW-1185">Reference proteome</keyword>
<feature type="region of interest" description="Disordered" evidence="1">
    <location>
        <begin position="1"/>
        <end position="26"/>
    </location>
</feature>
<dbReference type="RefSeq" id="WP_198827774.1">
    <property type="nucleotide sequence ID" value="NZ_CP066308.1"/>
</dbReference>
<reference evidence="4" key="2">
    <citation type="submission" date="2021-04" db="EMBL/GenBank/DDBJ databases">
        <title>Brevibacillus composti FJAT-54423, complete genome.</title>
        <authorList>
            <person name="Tang R."/>
        </authorList>
    </citation>
    <scope>NUCLEOTIDE SEQUENCE</scope>
    <source>
        <strain evidence="4">FJAT-54424</strain>
    </source>
</reference>
<dbReference type="AlphaFoldDB" id="A0A7T5EKF1"/>
<dbReference type="GO" id="GO:0000428">
    <property type="term" value="C:DNA-directed RNA polymerase complex"/>
    <property type="evidence" value="ECO:0007669"/>
    <property type="project" value="UniProtKB-KW"/>
</dbReference>
<evidence type="ECO:0000313" key="6">
    <source>
        <dbReference type="Proteomes" id="UP000677234"/>
    </source>
</evidence>
<dbReference type="Proteomes" id="UP000677234">
    <property type="component" value="Chromosome"/>
</dbReference>
<evidence type="ECO:0000313" key="3">
    <source>
        <dbReference type="EMBL" id="QQE74193.1"/>
    </source>
</evidence>
<proteinExistence type="predicted"/>
<name>A0A7T5EKF1_9BACL</name>
<accession>A0A7T5EKF1</accession>
<keyword evidence="3" id="KW-0804">Transcription</keyword>
<protein>
    <submittedName>
        <fullName evidence="3">DNA-directed RNA polymerase subunit beta</fullName>
    </submittedName>
</protein>
<dbReference type="EMBL" id="CP073708">
    <property type="protein sequence ID" value="QUO41275.1"/>
    <property type="molecule type" value="Genomic_DNA"/>
</dbReference>
<evidence type="ECO:0000313" key="5">
    <source>
        <dbReference type="Proteomes" id="UP000595847"/>
    </source>
</evidence>
<dbReference type="Proteomes" id="UP000595847">
    <property type="component" value="Chromosome"/>
</dbReference>
<keyword evidence="2" id="KW-0472">Membrane</keyword>
<reference evidence="3 5" key="1">
    <citation type="submission" date="2020-12" db="EMBL/GenBank/DDBJ databases">
        <title>strain FJAT-54423T represents a novel species of the genus Brevibacillus.</title>
        <authorList>
            <person name="Tang R."/>
        </authorList>
    </citation>
    <scope>NUCLEOTIDE SEQUENCE [LARGE SCALE GENOMIC DNA]</scope>
    <source>
        <strain evidence="3 5">FJAT-54423</strain>
    </source>
</reference>
<evidence type="ECO:0000256" key="1">
    <source>
        <dbReference type="SAM" id="MobiDB-lite"/>
    </source>
</evidence>
<sequence>MDQGKGKRSPRENQGAEQRERKPVGSAWQIRAAKLLIVPFLLFFSLIIGLVIGYSVVGDKPASEVFDLNTYKHMYDLMFSGT</sequence>
<keyword evidence="3" id="KW-0240">DNA-directed RNA polymerase</keyword>
<organism evidence="3 5">
    <name type="scientific">Brevibacillus composti</name>
    <dbReference type="NCBI Taxonomy" id="2796470"/>
    <lineage>
        <taxon>Bacteria</taxon>
        <taxon>Bacillati</taxon>
        <taxon>Bacillota</taxon>
        <taxon>Bacilli</taxon>
        <taxon>Bacillales</taxon>
        <taxon>Paenibacillaceae</taxon>
        <taxon>Brevibacillus</taxon>
    </lineage>
</organism>
<evidence type="ECO:0000256" key="2">
    <source>
        <dbReference type="SAM" id="Phobius"/>
    </source>
</evidence>
<feature type="transmembrane region" description="Helical" evidence="2">
    <location>
        <begin position="35"/>
        <end position="57"/>
    </location>
</feature>
<dbReference type="KEGG" id="bcop:JD108_20575"/>
<keyword evidence="2" id="KW-0812">Transmembrane</keyword>
<gene>
    <name evidence="3" type="ORF">JD108_20575</name>
    <name evidence="4" type="ORF">KDJ56_20510</name>
</gene>
<keyword evidence="2" id="KW-1133">Transmembrane helix</keyword>
<evidence type="ECO:0000313" key="4">
    <source>
        <dbReference type="EMBL" id="QUO41275.1"/>
    </source>
</evidence>
<dbReference type="EMBL" id="CP066308">
    <property type="protein sequence ID" value="QQE74193.1"/>
    <property type="molecule type" value="Genomic_DNA"/>
</dbReference>